<name>A0ABT8AA61_9PROT</name>
<dbReference type="SUPFAM" id="SSF53271">
    <property type="entry name" value="PRTase-like"/>
    <property type="match status" value="1"/>
</dbReference>
<dbReference type="InterPro" id="IPR000836">
    <property type="entry name" value="PRTase_dom"/>
</dbReference>
<dbReference type="PANTHER" id="PTHR47505">
    <property type="entry name" value="DNA UTILIZATION PROTEIN YHGH"/>
    <property type="match status" value="1"/>
</dbReference>
<evidence type="ECO:0000313" key="5">
    <source>
        <dbReference type="Proteomes" id="UP001529369"/>
    </source>
</evidence>
<dbReference type="CDD" id="cd06223">
    <property type="entry name" value="PRTases_typeI"/>
    <property type="match status" value="1"/>
</dbReference>
<evidence type="ECO:0000256" key="1">
    <source>
        <dbReference type="ARBA" id="ARBA00008007"/>
    </source>
</evidence>
<dbReference type="InterPro" id="IPR029057">
    <property type="entry name" value="PRTase-like"/>
</dbReference>
<sequence>MTAAARILPKLGPWMARLGTGLLDAVLPPHCLTCEAEVDHQGALCAACFRTLSFVTAPLCACCGVPFPHAGAGRPSPVGPLCPACHAAPPAFAAARAALRYDAGAQRLILPFKHGDRTELAGPLARHMARAGAALLARAEVVAPVPLHWRRLLSRRYNQAALLSSRLARMAGRPHLPDLLRRRKPTPPLGELGAADRAAALAGAFTLSRRGAARIAGRRVLLVDDVLTSGATTEACARLLLAAGADAVDVLAAARVPDPRLEAQARSRPPG</sequence>
<gene>
    <name evidence="4" type="ORF">QWZ14_20270</name>
</gene>
<keyword evidence="5" id="KW-1185">Reference proteome</keyword>
<dbReference type="EMBL" id="JAUFPN010000182">
    <property type="protein sequence ID" value="MDN3566717.1"/>
    <property type="molecule type" value="Genomic_DNA"/>
</dbReference>
<dbReference type="Pfam" id="PF00156">
    <property type="entry name" value="Pribosyltran"/>
    <property type="match status" value="1"/>
</dbReference>
<evidence type="ECO:0000259" key="3">
    <source>
        <dbReference type="Pfam" id="PF18912"/>
    </source>
</evidence>
<evidence type="ECO:0000313" key="4">
    <source>
        <dbReference type="EMBL" id="MDN3566717.1"/>
    </source>
</evidence>
<evidence type="ECO:0000259" key="2">
    <source>
        <dbReference type="Pfam" id="PF00156"/>
    </source>
</evidence>
<dbReference type="Gene3D" id="3.40.50.2020">
    <property type="match status" value="1"/>
</dbReference>
<reference evidence="5" key="1">
    <citation type="journal article" date="2019" name="Int. J. Syst. Evol. Microbiol.">
        <title>The Global Catalogue of Microorganisms (GCM) 10K type strain sequencing project: providing services to taxonomists for standard genome sequencing and annotation.</title>
        <authorList>
            <consortium name="The Broad Institute Genomics Platform"/>
            <consortium name="The Broad Institute Genome Sequencing Center for Infectious Disease"/>
            <person name="Wu L."/>
            <person name="Ma J."/>
        </authorList>
    </citation>
    <scope>NUCLEOTIDE SEQUENCE [LARGE SCALE GENOMIC DNA]</scope>
    <source>
        <strain evidence="5">CECT 7131</strain>
    </source>
</reference>
<proteinExistence type="inferred from homology"/>
<comment type="caution">
    <text evidence="4">The sequence shown here is derived from an EMBL/GenBank/DDBJ whole genome shotgun (WGS) entry which is preliminary data.</text>
</comment>
<dbReference type="Pfam" id="PF18912">
    <property type="entry name" value="DZR_2"/>
    <property type="match status" value="1"/>
</dbReference>
<dbReference type="PANTHER" id="PTHR47505:SF1">
    <property type="entry name" value="DNA UTILIZATION PROTEIN YHGH"/>
    <property type="match status" value="1"/>
</dbReference>
<feature type="domain" description="Phosphoribosyltransferase" evidence="2">
    <location>
        <begin position="210"/>
        <end position="261"/>
    </location>
</feature>
<protein>
    <submittedName>
        <fullName evidence="4">Double zinc ribbon domain-containing protein</fullName>
    </submittedName>
</protein>
<dbReference type="InterPro" id="IPR044005">
    <property type="entry name" value="DZR_2"/>
</dbReference>
<organism evidence="4 5">
    <name type="scientific">Paeniroseomonas aquatica</name>
    <dbReference type="NCBI Taxonomy" id="373043"/>
    <lineage>
        <taxon>Bacteria</taxon>
        <taxon>Pseudomonadati</taxon>
        <taxon>Pseudomonadota</taxon>
        <taxon>Alphaproteobacteria</taxon>
        <taxon>Acetobacterales</taxon>
        <taxon>Acetobacteraceae</taxon>
        <taxon>Paeniroseomonas</taxon>
    </lineage>
</organism>
<feature type="domain" description="Double zinc ribbon" evidence="3">
    <location>
        <begin position="22"/>
        <end position="85"/>
    </location>
</feature>
<dbReference type="InterPro" id="IPR051910">
    <property type="entry name" value="ComF/GntX_DNA_util-trans"/>
</dbReference>
<dbReference type="RefSeq" id="WP_290318671.1">
    <property type="nucleotide sequence ID" value="NZ_JAUFPN010000182.1"/>
</dbReference>
<comment type="similarity">
    <text evidence="1">Belongs to the ComF/GntX family.</text>
</comment>
<dbReference type="Proteomes" id="UP001529369">
    <property type="component" value="Unassembled WGS sequence"/>
</dbReference>
<accession>A0ABT8AA61</accession>